<dbReference type="AlphaFoldDB" id="A0A4P9XHY4"/>
<dbReference type="PIRSF" id="PIRSF002070">
    <property type="entry name" value="SSB"/>
    <property type="match status" value="1"/>
</dbReference>
<evidence type="ECO:0000256" key="2">
    <source>
        <dbReference type="PROSITE-ProRule" id="PRU00252"/>
    </source>
</evidence>
<organism evidence="3 4">
    <name type="scientific">Thamnocephalis sphaerospora</name>
    <dbReference type="NCBI Taxonomy" id="78915"/>
    <lineage>
        <taxon>Eukaryota</taxon>
        <taxon>Fungi</taxon>
        <taxon>Fungi incertae sedis</taxon>
        <taxon>Zoopagomycota</taxon>
        <taxon>Zoopagomycotina</taxon>
        <taxon>Zoopagomycetes</taxon>
        <taxon>Zoopagales</taxon>
        <taxon>Sigmoideomycetaceae</taxon>
        <taxon>Thamnocephalis</taxon>
    </lineage>
</organism>
<evidence type="ECO:0000313" key="4">
    <source>
        <dbReference type="Proteomes" id="UP000271241"/>
    </source>
</evidence>
<dbReference type="SUPFAM" id="SSF50249">
    <property type="entry name" value="Nucleic acid-binding proteins"/>
    <property type="match status" value="1"/>
</dbReference>
<name>A0A4P9XHY4_9FUNG</name>
<dbReference type="InterPro" id="IPR012340">
    <property type="entry name" value="NA-bd_OB-fold"/>
</dbReference>
<dbReference type="PANTHER" id="PTHR10302:SF0">
    <property type="entry name" value="SINGLE-STRANDED DNA-BINDING PROTEIN, MITOCHONDRIAL"/>
    <property type="match status" value="1"/>
</dbReference>
<keyword evidence="4" id="KW-1185">Reference proteome</keyword>
<dbReference type="OrthoDB" id="1078367at2759"/>
<dbReference type="PANTHER" id="PTHR10302">
    <property type="entry name" value="SINGLE-STRANDED DNA-BINDING PROTEIN"/>
    <property type="match status" value="1"/>
</dbReference>
<evidence type="ECO:0008006" key="5">
    <source>
        <dbReference type="Google" id="ProtNLM"/>
    </source>
</evidence>
<dbReference type="InterPro" id="IPR011344">
    <property type="entry name" value="ssDNA-bd"/>
</dbReference>
<dbReference type="InterPro" id="IPR000424">
    <property type="entry name" value="Primosome_PriB/ssb"/>
</dbReference>
<accession>A0A4P9XHY4</accession>
<dbReference type="GO" id="GO:0006264">
    <property type="term" value="P:mitochondrial DNA replication"/>
    <property type="evidence" value="ECO:0007669"/>
    <property type="project" value="TreeGrafter"/>
</dbReference>
<evidence type="ECO:0000256" key="1">
    <source>
        <dbReference type="ARBA" id="ARBA00023125"/>
    </source>
</evidence>
<keyword evidence="1 2" id="KW-0238">DNA-binding</keyword>
<dbReference type="Pfam" id="PF00436">
    <property type="entry name" value="SSB"/>
    <property type="match status" value="1"/>
</dbReference>
<protein>
    <recommendedName>
        <fullName evidence="5">Single-stranded DNA-binding protein</fullName>
    </recommendedName>
</protein>
<dbReference type="GO" id="GO:0003697">
    <property type="term" value="F:single-stranded DNA binding"/>
    <property type="evidence" value="ECO:0007669"/>
    <property type="project" value="InterPro"/>
</dbReference>
<gene>
    <name evidence="3" type="ORF">THASP1DRAFT_19942</name>
</gene>
<dbReference type="Gene3D" id="2.40.50.140">
    <property type="entry name" value="Nucleic acid-binding proteins"/>
    <property type="match status" value="1"/>
</dbReference>
<dbReference type="CDD" id="cd04496">
    <property type="entry name" value="SSB_OBF"/>
    <property type="match status" value="1"/>
</dbReference>
<dbReference type="STRING" id="78915.A0A4P9XHY4"/>
<dbReference type="PROSITE" id="PS50935">
    <property type="entry name" value="SSB"/>
    <property type="match status" value="1"/>
</dbReference>
<dbReference type="GO" id="GO:0042645">
    <property type="term" value="C:mitochondrial nucleoid"/>
    <property type="evidence" value="ECO:0007669"/>
    <property type="project" value="TreeGrafter"/>
</dbReference>
<dbReference type="NCBIfam" id="TIGR00621">
    <property type="entry name" value="ssb"/>
    <property type="match status" value="1"/>
</dbReference>
<reference evidence="4" key="1">
    <citation type="journal article" date="2018" name="Nat. Microbiol.">
        <title>Leveraging single-cell genomics to expand the fungal tree of life.</title>
        <authorList>
            <person name="Ahrendt S.R."/>
            <person name="Quandt C.A."/>
            <person name="Ciobanu D."/>
            <person name="Clum A."/>
            <person name="Salamov A."/>
            <person name="Andreopoulos B."/>
            <person name="Cheng J.F."/>
            <person name="Woyke T."/>
            <person name="Pelin A."/>
            <person name="Henrissat B."/>
            <person name="Reynolds N.K."/>
            <person name="Benny G.L."/>
            <person name="Smith M.E."/>
            <person name="James T.Y."/>
            <person name="Grigoriev I.V."/>
        </authorList>
    </citation>
    <scope>NUCLEOTIDE SEQUENCE [LARGE SCALE GENOMIC DNA]</scope>
    <source>
        <strain evidence="4">RSA 1356</strain>
    </source>
</reference>
<proteinExistence type="predicted"/>
<dbReference type="EMBL" id="KZ993171">
    <property type="protein sequence ID" value="RKP05324.1"/>
    <property type="molecule type" value="Genomic_DNA"/>
</dbReference>
<sequence>NRVTLVGNIASDVRIHEYSEDGIIVNFTLATNKMRKNREGELVQETDWHRIKAFKTKRALPYYETKVRKGATALIEGSIRYGSYTDKEGNERNVAEIVASEYAMRRAKIRKLTPSSFIYL</sequence>
<evidence type="ECO:0000313" key="3">
    <source>
        <dbReference type="EMBL" id="RKP05324.1"/>
    </source>
</evidence>
<dbReference type="Proteomes" id="UP000271241">
    <property type="component" value="Unassembled WGS sequence"/>
</dbReference>
<feature type="non-terminal residue" evidence="3">
    <location>
        <position position="1"/>
    </location>
</feature>